<feature type="compositionally biased region" description="Basic and acidic residues" evidence="1">
    <location>
        <begin position="842"/>
        <end position="856"/>
    </location>
</feature>
<feature type="compositionally biased region" description="Low complexity" evidence="1">
    <location>
        <begin position="857"/>
        <end position="866"/>
    </location>
</feature>
<organism evidence="2 3">
    <name type="scientific">Ustilago trichophora</name>
    <dbReference type="NCBI Taxonomy" id="86804"/>
    <lineage>
        <taxon>Eukaryota</taxon>
        <taxon>Fungi</taxon>
        <taxon>Dikarya</taxon>
        <taxon>Basidiomycota</taxon>
        <taxon>Ustilaginomycotina</taxon>
        <taxon>Ustilaginomycetes</taxon>
        <taxon>Ustilaginales</taxon>
        <taxon>Ustilaginaceae</taxon>
        <taxon>Ustilago</taxon>
    </lineage>
</organism>
<feature type="compositionally biased region" description="Polar residues" evidence="1">
    <location>
        <begin position="867"/>
        <end position="876"/>
    </location>
</feature>
<dbReference type="Proteomes" id="UP000324022">
    <property type="component" value="Unassembled WGS sequence"/>
</dbReference>
<keyword evidence="3" id="KW-1185">Reference proteome</keyword>
<dbReference type="PANTHER" id="PTHR47938">
    <property type="entry name" value="RESPIRATORY COMPLEX I CHAPERONE (CIA84), PUTATIVE (AFU_ORTHOLOGUE AFUA_2G06020)-RELATED"/>
    <property type="match status" value="1"/>
</dbReference>
<sequence>MVLRCYSRRHLVPATRALQRQFSTTGPAAAAYTPVLAAQASSTNAASTSHSPTSTAQYQQHGSWSFFFPDHLPWTQRQPSSARARHPLVKKLISEIYSTSREPAANRVWKAYMDLKESYGSDAAGTSSAASTSLLTQLEPVHLQHLLRAIDPSVARTRKLSRAESKRRQTMQHQQSLLASGNSPSKILLVEPHSSRHSGKIFDAQHPVREYMRRVRIIFRDMRLHSSIAPTTSSTVDALPSLADYNHVLSRLASGGHIGPMSDIWNDINGVSPKADAKGLHPNLYTYRELMVGLSRHATEQIERVQKGEASKTFNYSGKKKQLEKSARAAAAGMAKFGQVLAPSARAAAILAALRTMALFKDMKDHAVTPDQITLDFAARTLRLAGHIDGLHLLMQQAYGIDLASPDSADVTTMQQVGLSPTTHTLNTILMALGEQASVPEMVAAFETLAKPLPLNSARTDATSSGEGVFSTNWKDIFNSMRNRDAEVAQQGSNPQEVSVPDVFAYTYPHRIAPNTKTFEVLLRHCCSEVDPLRSPVALKTEGNTSSVATLAKESTEMALAEMQDGGRRAAEMERRTRGGYTLFAKSLLAEALDRSDELLRLTARNLGIDIERAEQAATASETIQKRASTTGQLGSDAAVSVQVRPEYQRVSVRPGRAMDADFLPILEPPTFSITAVMVEPFFSLASARKHFGDIRWARTALSKALENKVAEAQVIDAAWRVYSARFSKARQMLSAQDNSSEPTLNDPENLAPLQLNDQKSNEVYAFLNRLRQQHRLAARQAQALEQLLYDRLDERLHDLATRRSHRQAQRVLTHREQRLKAEQQRLEEEERQAARKAQAAEARRLRALQKEEQEKQQASAENASSHLETASPITA</sequence>
<reference evidence="2 3" key="1">
    <citation type="submission" date="2018-03" db="EMBL/GenBank/DDBJ databases">
        <authorList>
            <person name="Guldener U."/>
        </authorList>
    </citation>
    <scope>NUCLEOTIDE SEQUENCE [LARGE SCALE GENOMIC DNA]</scope>
    <source>
        <strain evidence="2 3">NBRC100155</strain>
    </source>
</reference>
<gene>
    <name evidence="2" type="ORF">UTRI_00862</name>
</gene>
<feature type="compositionally biased region" description="Polar residues" evidence="1">
    <location>
        <begin position="734"/>
        <end position="744"/>
    </location>
</feature>
<feature type="region of interest" description="Disordered" evidence="1">
    <location>
        <begin position="734"/>
        <end position="753"/>
    </location>
</feature>
<dbReference type="PANTHER" id="PTHR47938:SF42">
    <property type="entry name" value="C3H1-TYPE DOMAIN-CONTAINING PROTEIN"/>
    <property type="match status" value="1"/>
</dbReference>
<accession>A0A5C3DSV0</accession>
<dbReference type="InterPro" id="IPR011990">
    <property type="entry name" value="TPR-like_helical_dom_sf"/>
</dbReference>
<evidence type="ECO:0000313" key="2">
    <source>
        <dbReference type="EMBL" id="SPO21385.1"/>
    </source>
</evidence>
<feature type="region of interest" description="Disordered" evidence="1">
    <location>
        <begin position="829"/>
        <end position="876"/>
    </location>
</feature>
<dbReference type="OrthoDB" id="276151at2759"/>
<evidence type="ECO:0000256" key="1">
    <source>
        <dbReference type="SAM" id="MobiDB-lite"/>
    </source>
</evidence>
<protein>
    <submittedName>
        <fullName evidence="2">Uncharacterized protein</fullName>
    </submittedName>
</protein>
<dbReference type="AlphaFoldDB" id="A0A5C3DSV0"/>
<dbReference type="EMBL" id="OOIN01000002">
    <property type="protein sequence ID" value="SPO21385.1"/>
    <property type="molecule type" value="Genomic_DNA"/>
</dbReference>
<name>A0A5C3DSV0_9BASI</name>
<dbReference type="GO" id="GO:0003729">
    <property type="term" value="F:mRNA binding"/>
    <property type="evidence" value="ECO:0007669"/>
    <property type="project" value="TreeGrafter"/>
</dbReference>
<dbReference type="Gene3D" id="1.25.40.10">
    <property type="entry name" value="Tetratricopeptide repeat domain"/>
    <property type="match status" value="1"/>
</dbReference>
<proteinExistence type="predicted"/>
<evidence type="ECO:0000313" key="3">
    <source>
        <dbReference type="Proteomes" id="UP000324022"/>
    </source>
</evidence>